<dbReference type="EMBL" id="SDKC01000002">
    <property type="protein sequence ID" value="RXS72622.1"/>
    <property type="molecule type" value="Genomic_DNA"/>
</dbReference>
<name>A0A4V1NRE9_9FIRM</name>
<gene>
    <name evidence="1" type="ORF">ETP43_16730</name>
</gene>
<dbReference type="AlphaFoldDB" id="A0A4V1NRE9"/>
<dbReference type="Proteomes" id="UP000290106">
    <property type="component" value="Unassembled WGS sequence"/>
</dbReference>
<protein>
    <submittedName>
        <fullName evidence="1">Uncharacterized protein</fullName>
    </submittedName>
</protein>
<sequence length="395" mass="44439">MKKKIIVFLIIISVLATTGCNGFKRENAKEGGTDLETVLDMEKLEDGGFYVLRGDEYEKLYVQDTNYELSDSSPTSPNVQHTLWYKDDWKKVPTLYKGDQLIYKTTNTLDETFSMERFEYVGYTIGISNLKETESGRFAFETSSDSMNINMNSDAAPLSELSTETAIIDQIGGAYLRAGNVSSGGCILGLSKGKTYLAEVYAGTIMHEYKLKADYIALTSMEVYKSVDYDFMQSEIITVNIPEYFNSGYYMINNYGLVRYVNGTSYDENTDFNVPNVEASEDVESMDTENENLVSNDEQTKDDVKKETVSIKKDGAYLIKVSYVNNESGDGVPSAVVYNDEKAYQLNEDTSKESLSKEMELKKGDYTLEITGLKEREYTYSIEEKASFEAEADNG</sequence>
<keyword evidence="2" id="KW-1185">Reference proteome</keyword>
<organism evidence="1 2">
    <name type="scientific">Blautia faecicola</name>
    <dbReference type="NCBI Taxonomy" id="2509240"/>
    <lineage>
        <taxon>Bacteria</taxon>
        <taxon>Bacillati</taxon>
        <taxon>Bacillota</taxon>
        <taxon>Clostridia</taxon>
        <taxon>Lachnospirales</taxon>
        <taxon>Lachnospiraceae</taxon>
        <taxon>Blautia</taxon>
    </lineage>
</organism>
<reference evidence="1 2" key="1">
    <citation type="submission" date="2019-01" db="EMBL/GenBank/DDBJ databases">
        <title>Blautia sp. nov. KGMB01111 isolated human feces.</title>
        <authorList>
            <person name="Park J.-E."/>
            <person name="Kim J.-S."/>
            <person name="Park S.-H."/>
        </authorList>
    </citation>
    <scope>NUCLEOTIDE SEQUENCE [LARGE SCALE GENOMIC DNA]</scope>
    <source>
        <strain evidence="1 2">KGMB01111</strain>
    </source>
</reference>
<dbReference type="OrthoDB" id="2034817at2"/>
<accession>A0A4V1NRE9</accession>
<comment type="caution">
    <text evidence="1">The sequence shown here is derived from an EMBL/GenBank/DDBJ whole genome shotgun (WGS) entry which is preliminary data.</text>
</comment>
<dbReference type="PROSITE" id="PS51257">
    <property type="entry name" value="PROKAR_LIPOPROTEIN"/>
    <property type="match status" value="1"/>
</dbReference>
<evidence type="ECO:0000313" key="1">
    <source>
        <dbReference type="EMBL" id="RXS72622.1"/>
    </source>
</evidence>
<evidence type="ECO:0000313" key="2">
    <source>
        <dbReference type="Proteomes" id="UP000290106"/>
    </source>
</evidence>
<proteinExistence type="predicted"/>